<dbReference type="EMBL" id="FQ312005">
    <property type="protein sequence ID" value="CBW25096.1"/>
    <property type="molecule type" value="Genomic_DNA"/>
</dbReference>
<sequence length="141" mass="16525">MIILDVLESHNPFLLGPHKNYGNMISIGKAKRHNISDSNLEVFNLNVANDKLYIENKKKNVFYKINGKKISGKKSLSIGDQFSYLDFHFKVVDFQYSHIDPITDTESLYSKRIEECPELESIFSHIEQEFIHLERIKYNEE</sequence>
<dbReference type="Proteomes" id="UP000008963">
    <property type="component" value="Chromosome"/>
</dbReference>
<dbReference type="PATRIC" id="fig|862908.3.peg.155"/>
<evidence type="ECO:0000313" key="2">
    <source>
        <dbReference type="Proteomes" id="UP000008963"/>
    </source>
</evidence>
<dbReference type="RefSeq" id="WP_014242885.1">
    <property type="nucleotide sequence ID" value="NC_016620.1"/>
</dbReference>
<name>E1X2Q1_HALMS</name>
<dbReference type="STRING" id="862908.BMS_0160"/>
<protein>
    <recommendedName>
        <fullName evidence="3">FHA domain-containing protein</fullName>
    </recommendedName>
</protein>
<proteinExistence type="predicted"/>
<evidence type="ECO:0008006" key="3">
    <source>
        <dbReference type="Google" id="ProtNLM"/>
    </source>
</evidence>
<organism evidence="1 2">
    <name type="scientific">Halobacteriovorax marinus (strain ATCC BAA-682 / DSM 15412 / SJ)</name>
    <name type="common">Bacteriovorax marinus</name>
    <dbReference type="NCBI Taxonomy" id="862908"/>
    <lineage>
        <taxon>Bacteria</taxon>
        <taxon>Pseudomonadati</taxon>
        <taxon>Bdellovibrionota</taxon>
        <taxon>Bacteriovoracia</taxon>
        <taxon>Bacteriovoracales</taxon>
        <taxon>Halobacteriovoraceae</taxon>
        <taxon>Halobacteriovorax</taxon>
    </lineage>
</organism>
<dbReference type="OrthoDB" id="9976727at2"/>
<gene>
    <name evidence="1" type="ordered locus">BMS_0160</name>
</gene>
<dbReference type="KEGG" id="bmx:BMS_0160"/>
<evidence type="ECO:0000313" key="1">
    <source>
        <dbReference type="EMBL" id="CBW25096.1"/>
    </source>
</evidence>
<keyword evidence="2" id="KW-1185">Reference proteome</keyword>
<reference evidence="2" key="1">
    <citation type="journal article" date="2013" name="ISME J.">
        <title>A small predatory core genome in the divergent marine Bacteriovorax marinus SJ and the terrestrial Bdellovibrio bacteriovorus.</title>
        <authorList>
            <person name="Crossman L.C."/>
            <person name="Chen H."/>
            <person name="Cerdeno-Tarraga A.M."/>
            <person name="Brooks K."/>
            <person name="Quail M.A."/>
            <person name="Pineiro S.A."/>
            <person name="Hobley L."/>
            <person name="Sockett R.E."/>
            <person name="Bentley S.D."/>
            <person name="Parkhill J."/>
            <person name="Williams H.N."/>
            <person name="Stine O.C."/>
        </authorList>
    </citation>
    <scope>NUCLEOTIDE SEQUENCE [LARGE SCALE GENOMIC DNA]</scope>
    <source>
        <strain evidence="2">ATCC BAA-682 / DSM 15412 / SJ</strain>
    </source>
</reference>
<dbReference type="AlphaFoldDB" id="E1X2Q1"/>
<accession>E1X2Q1</accession>
<dbReference type="HOGENOM" id="CLU_1822635_0_0_7"/>